<dbReference type="PANTHER" id="PTHR43135:SF3">
    <property type="entry name" value="ALPHA-D-RIBOSE 1-METHYLPHOSPHONATE 5-TRIPHOSPHATE DIPHOSPHATASE"/>
    <property type="match status" value="1"/>
</dbReference>
<reference evidence="2" key="1">
    <citation type="submission" date="2022-11" db="EMBL/GenBank/DDBJ databases">
        <title>The characterization of three novel Bacteroidetes species and genomic analysis of their roles in tidal elemental geochemical cycles.</title>
        <authorList>
            <person name="Ma K.-J."/>
        </authorList>
    </citation>
    <scope>NUCLEOTIDE SEQUENCE</scope>
    <source>
        <strain evidence="2">M415</strain>
    </source>
</reference>
<dbReference type="SUPFAM" id="SSF51556">
    <property type="entry name" value="Metallo-dependent hydrolases"/>
    <property type="match status" value="1"/>
</dbReference>
<dbReference type="Gene3D" id="3.30.110.90">
    <property type="entry name" value="Amidohydrolase"/>
    <property type="match status" value="1"/>
</dbReference>
<dbReference type="AlphaFoldDB" id="A0AAE3MM10"/>
<dbReference type="Proteomes" id="UP001207116">
    <property type="component" value="Unassembled WGS sequence"/>
</dbReference>
<dbReference type="Gene3D" id="3.20.20.140">
    <property type="entry name" value="Metal-dependent hydrolases"/>
    <property type="match status" value="1"/>
</dbReference>
<name>A0AAE3MM10_9FLAO</name>
<dbReference type="InterPro" id="IPR011059">
    <property type="entry name" value="Metal-dep_hydrolase_composite"/>
</dbReference>
<proteinExistence type="predicted"/>
<dbReference type="Pfam" id="PF01979">
    <property type="entry name" value="Amidohydro_1"/>
    <property type="match status" value="1"/>
</dbReference>
<organism evidence="2 3">
    <name type="scientific">Lentiprolixibacter aurantiacus</name>
    <dbReference type="NCBI Taxonomy" id="2993939"/>
    <lineage>
        <taxon>Bacteria</taxon>
        <taxon>Pseudomonadati</taxon>
        <taxon>Bacteroidota</taxon>
        <taxon>Flavobacteriia</taxon>
        <taxon>Flavobacteriales</taxon>
        <taxon>Flavobacteriaceae</taxon>
        <taxon>Lentiprolixibacter</taxon>
    </lineage>
</organism>
<dbReference type="RefSeq" id="WP_266014112.1">
    <property type="nucleotide sequence ID" value="NZ_JAPFQP010000004.1"/>
</dbReference>
<evidence type="ECO:0000313" key="3">
    <source>
        <dbReference type="Proteomes" id="UP001207116"/>
    </source>
</evidence>
<dbReference type="SUPFAM" id="SSF51338">
    <property type="entry name" value="Composite domain of metallo-dependent hydrolases"/>
    <property type="match status" value="1"/>
</dbReference>
<dbReference type="Gene3D" id="3.40.50.10910">
    <property type="entry name" value="Amidohydrolase"/>
    <property type="match status" value="1"/>
</dbReference>
<dbReference type="EMBL" id="JAPFQP010000004">
    <property type="protein sequence ID" value="MCX2720260.1"/>
    <property type="molecule type" value="Genomic_DNA"/>
</dbReference>
<evidence type="ECO:0000259" key="1">
    <source>
        <dbReference type="Pfam" id="PF01979"/>
    </source>
</evidence>
<keyword evidence="3" id="KW-1185">Reference proteome</keyword>
<feature type="domain" description="Amidohydrolase-related" evidence="1">
    <location>
        <begin position="81"/>
        <end position="456"/>
    </location>
</feature>
<gene>
    <name evidence="2" type="ORF">OO016_11660</name>
</gene>
<dbReference type="InterPro" id="IPR051781">
    <property type="entry name" value="Metallo-dep_Hydrolase"/>
</dbReference>
<dbReference type="GO" id="GO:0016810">
    <property type="term" value="F:hydrolase activity, acting on carbon-nitrogen (but not peptide) bonds"/>
    <property type="evidence" value="ECO:0007669"/>
    <property type="project" value="InterPro"/>
</dbReference>
<dbReference type="InterPro" id="IPR006680">
    <property type="entry name" value="Amidohydro-rel"/>
</dbReference>
<evidence type="ECO:0000313" key="2">
    <source>
        <dbReference type="EMBL" id="MCX2720260.1"/>
    </source>
</evidence>
<protein>
    <submittedName>
        <fullName evidence="2">Amidohydrolase family protein</fullName>
    </submittedName>
</protein>
<dbReference type="InterPro" id="IPR032466">
    <property type="entry name" value="Metal_Hydrolase"/>
</dbReference>
<accession>A0AAE3MM10</accession>
<comment type="caution">
    <text evidence="2">The sequence shown here is derived from an EMBL/GenBank/DDBJ whole genome shotgun (WGS) entry which is preliminary data.</text>
</comment>
<dbReference type="PANTHER" id="PTHR43135">
    <property type="entry name" value="ALPHA-D-RIBOSE 1-METHYLPHOSPHONATE 5-TRIPHOSPHATE DIPHOSPHATASE"/>
    <property type="match status" value="1"/>
</dbReference>
<sequence length="469" mass="52588">MRILIPFRYLAFLLLLLTTCKSEQLEEYDLVLTAAEVIDLESGEINTRNVFISDGLIKRVLPVGSSVRYRTQNSIPANGKYLLPGFWDNHVHFRGGEALIEQNKAFLKLFLANGITTVRDAGGDLTTYIKQWQKEIANGMPGPKIFTSGPKIDGPGATWAGSLEVTEDEDIPVALDSLESLGVDFVKLYDSRISARHYLETLRQTEERELISSGHMPFSVSLQETVEAGIDAIEHLYYVMKGCSSTETRITQAVIDGNMGFWQAMPELQQTYTDSIAYQTFTMLREKQVYVVPTLHIGRTLSYLDEADHSEDPYLHYLSPEFLETYKRRISSFLSGTDQARKNRKELDDFFRQLTTELHNAGVGLLAGSDCGAYNSYIYPGPSLHDELQALVSCGLSELEALRTSAYNGAHFLKKQTEYGTVSPGKKADLVILSANPLDNIQNTRKIEAVVREGKIYLQEDLKTLLEPN</sequence>
<dbReference type="Gene3D" id="2.30.40.10">
    <property type="entry name" value="Urease, subunit C, domain 1"/>
    <property type="match status" value="2"/>
</dbReference>